<keyword evidence="5" id="KW-1185">Reference proteome</keyword>
<keyword evidence="3" id="KW-0732">Signal</keyword>
<dbReference type="RefSeq" id="WP_131406949.1">
    <property type="nucleotide sequence ID" value="NZ_SJTG01000002.1"/>
</dbReference>
<dbReference type="EMBL" id="SJTG01000002">
    <property type="protein sequence ID" value="TCI09677.1"/>
    <property type="molecule type" value="Genomic_DNA"/>
</dbReference>
<organism evidence="4 5">
    <name type="scientific">Dyella soli</name>
    <dbReference type="NCBI Taxonomy" id="522319"/>
    <lineage>
        <taxon>Bacteria</taxon>
        <taxon>Pseudomonadati</taxon>
        <taxon>Pseudomonadota</taxon>
        <taxon>Gammaproteobacteria</taxon>
        <taxon>Lysobacterales</taxon>
        <taxon>Rhodanobacteraceae</taxon>
        <taxon>Dyella</taxon>
    </lineage>
</organism>
<dbReference type="Pfam" id="PF10605">
    <property type="entry name" value="3HBOH"/>
    <property type="match status" value="1"/>
</dbReference>
<dbReference type="Gene3D" id="3.40.50.1820">
    <property type="entry name" value="alpha/beta hydrolase"/>
    <property type="match status" value="1"/>
</dbReference>
<dbReference type="PROSITE" id="PS51257">
    <property type="entry name" value="PROKAR_LIPOPROTEIN"/>
    <property type="match status" value="1"/>
</dbReference>
<gene>
    <name evidence="4" type="ORF">EZM97_11980</name>
</gene>
<dbReference type="Proteomes" id="UP000291822">
    <property type="component" value="Unassembled WGS sequence"/>
</dbReference>
<feature type="region of interest" description="Disordered" evidence="2">
    <location>
        <begin position="594"/>
        <end position="621"/>
    </location>
</feature>
<dbReference type="InterPro" id="IPR016582">
    <property type="entry name" value="OHBut_olig_hydro_put"/>
</dbReference>
<evidence type="ECO:0000256" key="1">
    <source>
        <dbReference type="ARBA" id="ARBA00022801"/>
    </source>
</evidence>
<evidence type="ECO:0000256" key="2">
    <source>
        <dbReference type="SAM" id="MobiDB-lite"/>
    </source>
</evidence>
<keyword evidence="1" id="KW-0378">Hydrolase</keyword>
<comment type="caution">
    <text evidence="4">The sequence shown here is derived from an EMBL/GenBank/DDBJ whole genome shotgun (WGS) entry which is preliminary data.</text>
</comment>
<accession>A0A4R0YLG0</accession>
<feature type="signal peptide" evidence="3">
    <location>
        <begin position="1"/>
        <end position="26"/>
    </location>
</feature>
<sequence>MNNRLPRWILLLAPVLASCATPPATKESGMPSPDFVRGGVRVTEHRAGDDLLSAGLGLAGLTAAPPPFVHPLQPTPAELRRRAIQTSWKGIADLGPLGGYGSAYGAVPDVPGREYQAFAWIPGAHSPHRVLLQAPDAFDRAHRCLVVTASSGSRGIYGAIALAGAWGLPRGCAVAYTDKGSGTGYFDYADDSGVALDGTRARRGKMILEFEPPAERHQAGIAVKHLHSGDNPEADWGRHVLQAAQFGLAMLDRAYPDQAPFTADNTRIIATGLSNGGGAVLQAAGLDDERMLAGVVSLEPDVLVPGQGRALYDYATEASLWLPCALLDPRFEATPLARTPKGEQPMAWAQRCHQLHQRGMLGGDRINAQAAQAYDHLRAAGWTDEALEAAASTTSFDAWRTVTAGYASAYMRRGATEMPCGFRYAALAPNGSPGAADVATRASWWSDATGIPPGNGVGLFGGTDHSADPSLPGALCLRALWEDTEASTQALRDSVAGTVVKPPRASLPVWVVHGAADGLLPTTFTSEPYIAWLRANGGHPLYWKVPNAQHFDAFLALPGFGDRYVPLLPYGYAALDRLWAHLYEGAPWPAVVPTPTPQPRGTNALAPAQLDLPPSRVVGPG</sequence>
<proteinExistence type="predicted"/>
<dbReference type="GO" id="GO:0019605">
    <property type="term" value="P:butyrate metabolic process"/>
    <property type="evidence" value="ECO:0007669"/>
    <property type="project" value="InterPro"/>
</dbReference>
<feature type="chain" id="PRO_5020313595" evidence="3">
    <location>
        <begin position="27"/>
        <end position="621"/>
    </location>
</feature>
<reference evidence="4 5" key="1">
    <citation type="submission" date="2019-02" db="EMBL/GenBank/DDBJ databases">
        <title>Dyella amyloliquefaciens sp. nov., isolated from forest soil.</title>
        <authorList>
            <person name="Gao Z.-H."/>
            <person name="Qiu L.-H."/>
        </authorList>
    </citation>
    <scope>NUCLEOTIDE SEQUENCE [LARGE SCALE GENOMIC DNA]</scope>
    <source>
        <strain evidence="4 5">KACC 12747</strain>
    </source>
</reference>
<dbReference type="AlphaFoldDB" id="A0A4R0YLG0"/>
<dbReference type="SUPFAM" id="SSF53474">
    <property type="entry name" value="alpha/beta-Hydrolases"/>
    <property type="match status" value="1"/>
</dbReference>
<dbReference type="GO" id="GO:0047989">
    <property type="term" value="F:hydroxybutyrate-dimer hydrolase activity"/>
    <property type="evidence" value="ECO:0007669"/>
    <property type="project" value="InterPro"/>
</dbReference>
<dbReference type="InterPro" id="IPR029058">
    <property type="entry name" value="AB_hydrolase_fold"/>
</dbReference>
<evidence type="ECO:0000256" key="3">
    <source>
        <dbReference type="SAM" id="SignalP"/>
    </source>
</evidence>
<evidence type="ECO:0000313" key="4">
    <source>
        <dbReference type="EMBL" id="TCI09677.1"/>
    </source>
</evidence>
<protein>
    <submittedName>
        <fullName evidence="4">Hydrogenase</fullName>
    </submittedName>
</protein>
<dbReference type="GO" id="GO:0005615">
    <property type="term" value="C:extracellular space"/>
    <property type="evidence" value="ECO:0007669"/>
    <property type="project" value="InterPro"/>
</dbReference>
<name>A0A4R0YLG0_9GAMM</name>
<evidence type="ECO:0000313" key="5">
    <source>
        <dbReference type="Proteomes" id="UP000291822"/>
    </source>
</evidence>